<feature type="signal peptide" evidence="2">
    <location>
        <begin position="1"/>
        <end position="23"/>
    </location>
</feature>
<name>Q93Y97_TRIRP</name>
<evidence type="ECO:0000256" key="1">
    <source>
        <dbReference type="SAM" id="MobiDB-lite"/>
    </source>
</evidence>
<accession>Q93Y97</accession>
<organism evidence="3">
    <name type="scientific">Trifolium repens</name>
    <name type="common">Creeping white clover</name>
    <dbReference type="NCBI Taxonomy" id="3899"/>
    <lineage>
        <taxon>Eukaryota</taxon>
        <taxon>Viridiplantae</taxon>
        <taxon>Streptophyta</taxon>
        <taxon>Embryophyta</taxon>
        <taxon>Tracheophyta</taxon>
        <taxon>Spermatophyta</taxon>
        <taxon>Magnoliopsida</taxon>
        <taxon>eudicotyledons</taxon>
        <taxon>Gunneridae</taxon>
        <taxon>Pentapetalae</taxon>
        <taxon>rosids</taxon>
        <taxon>fabids</taxon>
        <taxon>Fabales</taxon>
        <taxon>Fabaceae</taxon>
        <taxon>Papilionoideae</taxon>
        <taxon>50 kb inversion clade</taxon>
        <taxon>NPAAA clade</taxon>
        <taxon>Hologalegina</taxon>
        <taxon>IRL clade</taxon>
        <taxon>Trifolieae</taxon>
        <taxon>Trifolium</taxon>
    </lineage>
</organism>
<dbReference type="Pfam" id="PF07806">
    <property type="entry name" value="Nod_GRP"/>
    <property type="match status" value="1"/>
</dbReference>
<evidence type="ECO:0000256" key="2">
    <source>
        <dbReference type="SAM" id="SignalP"/>
    </source>
</evidence>
<feature type="region of interest" description="Disordered" evidence="1">
    <location>
        <begin position="54"/>
        <end position="81"/>
    </location>
</feature>
<dbReference type="AlphaFoldDB" id="Q93Y97"/>
<feature type="chain" id="PRO_5004320452" evidence="2">
    <location>
        <begin position="24"/>
        <end position="123"/>
    </location>
</feature>
<evidence type="ECO:0000313" key="3">
    <source>
        <dbReference type="EMBL" id="CAC84521.1"/>
    </source>
</evidence>
<feature type="region of interest" description="Disordered" evidence="1">
    <location>
        <begin position="101"/>
        <end position="123"/>
    </location>
</feature>
<gene>
    <name evidence="3" type="primary">dd17</name>
</gene>
<protein>
    <submittedName>
        <fullName evidence="3">DD17 protein</fullName>
    </submittedName>
</protein>
<dbReference type="EMBL" id="AJ310341">
    <property type="protein sequence ID" value="CAC84521.1"/>
    <property type="molecule type" value="mRNA"/>
</dbReference>
<keyword evidence="2" id="KW-0732">Signal</keyword>
<feature type="compositionally biased region" description="Gly residues" evidence="1">
    <location>
        <begin position="55"/>
        <end position="64"/>
    </location>
</feature>
<dbReference type="InterPro" id="IPR012488">
    <property type="entry name" value="Nod_GRP"/>
</dbReference>
<sequence>MMKIKHFFFTFFLCALIHISVVAIKPSKDEIQFGATEEFKTKNEFDEWREWEGWNWGGRQGNGGGEKEGRHGGGAMEKVNTTELEETTKLDILEKDWKLKGTRGWGQRGGDFNSENGVHKRHP</sequence>
<proteinExistence type="evidence at transcript level"/>
<reference evidence="3" key="1">
    <citation type="submission" date="2001-04" db="EMBL/GenBank/DDBJ databases">
        <title>Temporal and Spatial Expression Analyses of TrEnod40, TrEnod5 and a Novel Early Nodulin in White Clover Roots and Nodules.</title>
        <authorList>
            <person name="Crockard M.A."/>
        </authorList>
    </citation>
    <scope>NUCLEOTIDE SEQUENCE</scope>
    <source>
        <tissue evidence="3">Root nodules</tissue>
    </source>
</reference>